<evidence type="ECO:0000313" key="1">
    <source>
        <dbReference type="EMBL" id="QBO63859.1"/>
    </source>
</evidence>
<name>A0A482GKD3_BPGOS</name>
<accession>A0A482GKD3</accession>
<evidence type="ECO:0000313" key="2">
    <source>
        <dbReference type="Proteomes" id="UP000294673"/>
    </source>
</evidence>
<keyword evidence="2" id="KW-1185">Reference proteome</keyword>
<reference evidence="1 2" key="1">
    <citation type="submission" date="2018-12" db="EMBL/GenBank/DDBJ databases">
        <title>Still something new to discover - new insights into E. coli phage diversity and taxonomy.</title>
        <authorList>
            <person name="Korf I.H.E."/>
            <person name="Adriaennsens E."/>
            <person name="Dreiseikelmann B."/>
            <person name="Kropinski A."/>
            <person name="Nimtz M."/>
            <person name="Meier-Kolthoff J.P."/>
            <person name="Rohde M."/>
            <person name="van Raaij M."/>
            <person name="Wittmann J."/>
        </authorList>
    </citation>
    <scope>NUCLEOTIDE SEQUENCE [LARGE SCALE GENOMIC DNA]</scope>
</reference>
<dbReference type="EMBL" id="MK327938">
    <property type="protein sequence ID" value="QBO63859.1"/>
    <property type="molecule type" value="Genomic_DNA"/>
</dbReference>
<proteinExistence type="predicted"/>
<dbReference type="Proteomes" id="UP000294673">
    <property type="component" value="Segment"/>
</dbReference>
<sequence>MNISDFAVQLKDLVRDFPAEQQTRALSIAAGYIAGYSMPVFAEKEDLTADSIFVREHLPKIRDGLDKLNKVLVIGLADALDVARYFWCLRYRMVHEPTAPETMLLLASAVRDQETAGLPDVIEGVDPKLVAQLATAFANALQGENA</sequence>
<organismHost>
    <name type="scientific">Escherichia coli</name>
    <dbReference type="NCBI Taxonomy" id="562"/>
</organismHost>
<organism evidence="1 2">
    <name type="scientific">Escherichia phage vB_EcoM_Goslar</name>
    <dbReference type="NCBI Taxonomy" id="2502409"/>
    <lineage>
        <taxon>Viruses</taxon>
        <taxon>Duplodnaviria</taxon>
        <taxon>Heunggongvirae</taxon>
        <taxon>Uroviricota</taxon>
        <taxon>Caudoviricetes</taxon>
        <taxon>Chimalliviridae</taxon>
        <taxon>Goslarvirus</taxon>
        <taxon>Goslarvirus goslar</taxon>
    </lineage>
</organism>
<gene>
    <name evidence="1" type="ORF">Goslar_00066</name>
</gene>
<protein>
    <submittedName>
        <fullName evidence="1">Uncharacterized protein</fullName>
    </submittedName>
</protein>